<feature type="binding site" evidence="14">
    <location>
        <position position="236"/>
    </location>
    <ligand>
        <name>Zn(2+)</name>
        <dbReference type="ChEBI" id="CHEBI:29105"/>
        <label>1</label>
    </ligand>
</feature>
<keyword evidence="20" id="KW-1185">Reference proteome</keyword>
<keyword evidence="10" id="KW-0469">Meiosis</keyword>
<feature type="binding site" evidence="14">
    <location>
        <position position="230"/>
    </location>
    <ligand>
        <name>Zn(2+)</name>
        <dbReference type="ChEBI" id="CHEBI:29105"/>
        <label>2</label>
    </ligand>
</feature>
<dbReference type="OrthoDB" id="5411773at2759"/>
<dbReference type="InterPro" id="IPR019786">
    <property type="entry name" value="Zinc_finger_PHD-type_CS"/>
</dbReference>
<keyword evidence="9 16" id="KW-0539">Nucleus</keyword>
<dbReference type="InterPro" id="IPR013083">
    <property type="entry name" value="Znf_RING/FYVE/PHD"/>
</dbReference>
<comment type="domain">
    <text evidence="16">The PHD-type zinc finger mediates the binding to H3K4me3.</text>
</comment>
<evidence type="ECO:0000256" key="1">
    <source>
        <dbReference type="ARBA" id="ARBA00004123"/>
    </source>
</evidence>
<evidence type="ECO:0000256" key="14">
    <source>
        <dbReference type="PIRSR" id="PIRSR628651-51"/>
    </source>
</evidence>
<gene>
    <name evidence="19" type="ORF">BABINDRAFT_17989</name>
</gene>
<keyword evidence="6 14" id="KW-0862">Zinc</keyword>
<organism evidence="19 20">
    <name type="scientific">Babjeviella inositovora NRRL Y-12698</name>
    <dbReference type="NCBI Taxonomy" id="984486"/>
    <lineage>
        <taxon>Eukaryota</taxon>
        <taxon>Fungi</taxon>
        <taxon>Dikarya</taxon>
        <taxon>Ascomycota</taxon>
        <taxon>Saccharomycotina</taxon>
        <taxon>Pichiomycetes</taxon>
        <taxon>Serinales incertae sedis</taxon>
        <taxon>Babjeviella</taxon>
    </lineage>
</organism>
<reference evidence="20" key="1">
    <citation type="submission" date="2016-05" db="EMBL/GenBank/DDBJ databases">
        <title>Comparative genomics of biotechnologically important yeasts.</title>
        <authorList>
            <consortium name="DOE Joint Genome Institute"/>
            <person name="Riley R."/>
            <person name="Haridas S."/>
            <person name="Wolfe K.H."/>
            <person name="Lopes M.R."/>
            <person name="Hittinger C.T."/>
            <person name="Goker M."/>
            <person name="Salamov A."/>
            <person name="Wisecaver J."/>
            <person name="Long T.M."/>
            <person name="Aerts A.L."/>
            <person name="Barry K."/>
            <person name="Choi C."/>
            <person name="Clum A."/>
            <person name="Coughlan A.Y."/>
            <person name="Deshpande S."/>
            <person name="Douglass A.P."/>
            <person name="Hanson S.J."/>
            <person name="Klenk H.-P."/>
            <person name="Labutti K."/>
            <person name="Lapidus A."/>
            <person name="Lindquist E."/>
            <person name="Lipzen A."/>
            <person name="Meier-Kolthoff J.P."/>
            <person name="Ohm R.A."/>
            <person name="Otillar R.P."/>
            <person name="Pangilinan J."/>
            <person name="Peng Y."/>
            <person name="Rokas A."/>
            <person name="Rosa C.A."/>
            <person name="Scheuner C."/>
            <person name="Sibirny A.A."/>
            <person name="Slot J.C."/>
            <person name="Stielow J.B."/>
            <person name="Sun H."/>
            <person name="Kurtzman C.P."/>
            <person name="Blackwell M."/>
            <person name="Grigoriev I.V."/>
            <person name="Jeffries T.W."/>
        </authorList>
    </citation>
    <scope>NUCLEOTIDE SEQUENCE [LARGE SCALE GENOMIC DNA]</scope>
    <source>
        <strain evidence="20">NRRL Y-12698</strain>
    </source>
</reference>
<dbReference type="Gene3D" id="3.30.40.10">
    <property type="entry name" value="Zinc/RING finger domain, C3HC4 (zinc finger)"/>
    <property type="match status" value="1"/>
</dbReference>
<dbReference type="STRING" id="984486.A0A1E3QR69"/>
<keyword evidence="5 15" id="KW-0863">Zinc-finger</keyword>
<dbReference type="AlphaFoldDB" id="A0A1E3QR69"/>
<dbReference type="GO" id="GO:0006355">
    <property type="term" value="P:regulation of DNA-templated transcription"/>
    <property type="evidence" value="ECO:0007669"/>
    <property type="project" value="TreeGrafter"/>
</dbReference>
<evidence type="ECO:0000256" key="2">
    <source>
        <dbReference type="ARBA" id="ARBA00010210"/>
    </source>
</evidence>
<dbReference type="PROSITE" id="PS01359">
    <property type="entry name" value="ZF_PHD_1"/>
    <property type="match status" value="1"/>
</dbReference>
<dbReference type="GO" id="GO:0006325">
    <property type="term" value="P:chromatin organization"/>
    <property type="evidence" value="ECO:0007669"/>
    <property type="project" value="UniProtKB-KW"/>
</dbReference>
<evidence type="ECO:0000256" key="17">
    <source>
        <dbReference type="SAM" id="MobiDB-lite"/>
    </source>
</evidence>
<evidence type="ECO:0000256" key="10">
    <source>
        <dbReference type="ARBA" id="ARBA00023254"/>
    </source>
</evidence>
<dbReference type="InterPro" id="IPR024610">
    <property type="entry name" value="ING_N_histone-binding"/>
</dbReference>
<feature type="non-terminal residue" evidence="19">
    <location>
        <position position="266"/>
    </location>
</feature>
<dbReference type="Proteomes" id="UP000094336">
    <property type="component" value="Unassembled WGS sequence"/>
</dbReference>
<accession>A0A1E3QR69</accession>
<evidence type="ECO:0000256" key="16">
    <source>
        <dbReference type="RuleBase" id="RU361213"/>
    </source>
</evidence>
<comment type="function">
    <text evidence="12">Component of the NuA4 histone acetyltransferase complex which is involved in transcriptional activation of selected genes principally by acetylation of nucleosomal histone H4 and H2A. The NuA4 complex is also involved in DNA repair. Involved in cell cycle progression and meiosis.</text>
</comment>
<dbReference type="GeneID" id="30148960"/>
<evidence type="ECO:0000313" key="19">
    <source>
        <dbReference type="EMBL" id="ODQ80128.1"/>
    </source>
</evidence>
<feature type="binding site" evidence="14">
    <location>
        <position position="214"/>
    </location>
    <ligand>
        <name>Zn(2+)</name>
        <dbReference type="ChEBI" id="CHEBI:29105"/>
        <label>1</label>
    </ligand>
</feature>
<dbReference type="Gene3D" id="6.10.140.1740">
    <property type="match status" value="1"/>
</dbReference>
<feature type="binding site" evidence="14">
    <location>
        <position position="257"/>
    </location>
    <ligand>
        <name>Zn(2+)</name>
        <dbReference type="ChEBI" id="CHEBI:29105"/>
        <label>2</label>
    </ligand>
</feature>
<evidence type="ECO:0000256" key="12">
    <source>
        <dbReference type="ARBA" id="ARBA00037044"/>
    </source>
</evidence>
<dbReference type="GO" id="GO:0051321">
    <property type="term" value="P:meiotic cell cycle"/>
    <property type="evidence" value="ECO:0007669"/>
    <property type="project" value="UniProtKB-KW"/>
</dbReference>
<keyword evidence="7 16" id="KW-0156">Chromatin regulator</keyword>
<feature type="binding site" evidence="14">
    <location>
        <position position="212"/>
    </location>
    <ligand>
        <name>Zn(2+)</name>
        <dbReference type="ChEBI" id="CHEBI:29105"/>
        <label>1</label>
    </ligand>
</feature>
<evidence type="ECO:0000256" key="15">
    <source>
        <dbReference type="PROSITE-ProRule" id="PRU00146"/>
    </source>
</evidence>
<dbReference type="InterPro" id="IPR001965">
    <property type="entry name" value="Znf_PHD"/>
</dbReference>
<feature type="region of interest" description="Disordered" evidence="17">
    <location>
        <begin position="149"/>
        <end position="179"/>
    </location>
</feature>
<dbReference type="PROSITE" id="PS50016">
    <property type="entry name" value="ZF_PHD_2"/>
    <property type="match status" value="1"/>
</dbReference>
<dbReference type="PANTHER" id="PTHR10333:SF100">
    <property type="entry name" value="CHROMATIN MODIFICATION-RELATED PROTEIN YNG2"/>
    <property type="match status" value="1"/>
</dbReference>
<dbReference type="GO" id="GO:0006281">
    <property type="term" value="P:DNA repair"/>
    <property type="evidence" value="ECO:0007669"/>
    <property type="project" value="UniProtKB-KW"/>
</dbReference>
<feature type="site" description="Histone H3K4me3 binding" evidence="13">
    <location>
        <position position="211"/>
    </location>
</feature>
<dbReference type="SMART" id="SM00249">
    <property type="entry name" value="PHD"/>
    <property type="match status" value="1"/>
</dbReference>
<feature type="site" description="Histone H3K4me3 binding" evidence="13">
    <location>
        <position position="222"/>
    </location>
</feature>
<comment type="subunit">
    <text evidence="16">Component of an histone acetyltransferase complex. Interacts with H3K4me3 and to a lesser extent with H3K4me2.</text>
</comment>
<evidence type="ECO:0000256" key="7">
    <source>
        <dbReference type="ARBA" id="ARBA00022853"/>
    </source>
</evidence>
<comment type="subcellular location">
    <subcellularLocation>
        <location evidence="1 16">Nucleus</location>
    </subcellularLocation>
</comment>
<evidence type="ECO:0000256" key="11">
    <source>
        <dbReference type="ARBA" id="ARBA00023306"/>
    </source>
</evidence>
<evidence type="ECO:0000256" key="4">
    <source>
        <dbReference type="ARBA" id="ARBA00022763"/>
    </source>
</evidence>
<protein>
    <recommendedName>
        <fullName evidence="16">Chromatin modification-related protein</fullName>
    </recommendedName>
</protein>
<dbReference type="InterPro" id="IPR028651">
    <property type="entry name" value="ING_fam"/>
</dbReference>
<dbReference type="PANTHER" id="PTHR10333">
    <property type="entry name" value="INHIBITOR OF GROWTH PROTEIN"/>
    <property type="match status" value="1"/>
</dbReference>
<proteinExistence type="inferred from homology"/>
<dbReference type="SMART" id="SM01408">
    <property type="entry name" value="ING"/>
    <property type="match status" value="1"/>
</dbReference>
<feature type="site" description="Histone H3K4me3 binding" evidence="13">
    <location>
        <position position="234"/>
    </location>
</feature>
<evidence type="ECO:0000256" key="8">
    <source>
        <dbReference type="ARBA" id="ARBA00023204"/>
    </source>
</evidence>
<dbReference type="EMBL" id="KV454430">
    <property type="protein sequence ID" value="ODQ80128.1"/>
    <property type="molecule type" value="Genomic_DNA"/>
</dbReference>
<feature type="domain" description="PHD-type" evidence="18">
    <location>
        <begin position="209"/>
        <end position="260"/>
    </location>
</feature>
<dbReference type="GO" id="GO:0008270">
    <property type="term" value="F:zinc ion binding"/>
    <property type="evidence" value="ECO:0007669"/>
    <property type="project" value="UniProtKB-KW"/>
</dbReference>
<keyword evidence="4" id="KW-0227">DNA damage</keyword>
<feature type="site" description="Histone H3K4me3 binding" evidence="13">
    <location>
        <position position="226"/>
    </location>
</feature>
<keyword evidence="3 14" id="KW-0479">Metal-binding</keyword>
<feature type="binding site" evidence="14">
    <location>
        <position position="225"/>
    </location>
    <ligand>
        <name>Zn(2+)</name>
        <dbReference type="ChEBI" id="CHEBI:29105"/>
        <label>2</label>
    </ligand>
</feature>
<dbReference type="SUPFAM" id="SSF57903">
    <property type="entry name" value="FYVE/PHD zinc finger"/>
    <property type="match status" value="1"/>
</dbReference>
<dbReference type="GO" id="GO:0005634">
    <property type="term" value="C:nucleus"/>
    <property type="evidence" value="ECO:0007669"/>
    <property type="project" value="UniProtKB-SubCell"/>
</dbReference>
<dbReference type="RefSeq" id="XP_018985456.1">
    <property type="nucleotide sequence ID" value="XM_019131107.1"/>
</dbReference>
<feature type="binding site" evidence="14">
    <location>
        <position position="254"/>
    </location>
    <ligand>
        <name>Zn(2+)</name>
        <dbReference type="ChEBI" id="CHEBI:29105"/>
        <label>2</label>
    </ligand>
</feature>
<evidence type="ECO:0000259" key="18">
    <source>
        <dbReference type="PROSITE" id="PS50016"/>
    </source>
</evidence>
<dbReference type="CDD" id="cd16858">
    <property type="entry name" value="ING_ING3_Yng2p"/>
    <property type="match status" value="1"/>
</dbReference>
<dbReference type="InterPro" id="IPR019787">
    <property type="entry name" value="Znf_PHD-finger"/>
</dbReference>
<comment type="function">
    <text evidence="16">Component of an histone acetyltransferase complex.</text>
</comment>
<evidence type="ECO:0000256" key="6">
    <source>
        <dbReference type="ARBA" id="ARBA00022833"/>
    </source>
</evidence>
<evidence type="ECO:0000256" key="13">
    <source>
        <dbReference type="PIRSR" id="PIRSR628651-50"/>
    </source>
</evidence>
<name>A0A1E3QR69_9ASCO</name>
<dbReference type="InterPro" id="IPR011011">
    <property type="entry name" value="Znf_FYVE_PHD"/>
</dbReference>
<evidence type="ECO:0000256" key="9">
    <source>
        <dbReference type="ARBA" id="ARBA00023242"/>
    </source>
</evidence>
<dbReference type="CDD" id="cd15587">
    <property type="entry name" value="PHD_Yng1p_like"/>
    <property type="match status" value="1"/>
</dbReference>
<evidence type="ECO:0000256" key="5">
    <source>
        <dbReference type="ARBA" id="ARBA00022771"/>
    </source>
</evidence>
<dbReference type="GO" id="GO:0035267">
    <property type="term" value="C:NuA4 histone acetyltransferase complex"/>
    <property type="evidence" value="ECO:0007669"/>
    <property type="project" value="TreeGrafter"/>
</dbReference>
<dbReference type="Pfam" id="PF12998">
    <property type="entry name" value="ING"/>
    <property type="match status" value="1"/>
</dbReference>
<keyword evidence="11" id="KW-0131">Cell cycle</keyword>
<evidence type="ECO:0000256" key="3">
    <source>
        <dbReference type="ARBA" id="ARBA00022723"/>
    </source>
</evidence>
<keyword evidence="8" id="KW-0234">DNA repair</keyword>
<comment type="similarity">
    <text evidence="2 16">Belongs to the ING family.</text>
</comment>
<sequence>MDTSAILEQYTQDLANLPSELAHLLQELREKDLKLYESRKKLLQRDNQIHKFIRQNGSLTKNPKEQQLYGKIEEDFRACERIQEQKNVLANTALFLVSKYLLSLDNDMDKLEREGLLAPVEDGMASATPPVSSLAVVGHRRTMTSVPQVSKHARTKSMRLATPTGSAGAARKRQKTEELEEKKVLPTSSLAHLHLEMPLHMGEAGEDETIYCFCRQVSYGNMIGCDNDDCRFEWFHWDCVGLKEQPKEGAVWYCSDCKERMKKDKE</sequence>
<feature type="binding site" evidence="14">
    <location>
        <position position="239"/>
    </location>
    <ligand>
        <name>Zn(2+)</name>
        <dbReference type="ChEBI" id="CHEBI:29105"/>
        <label>1</label>
    </ligand>
</feature>
<evidence type="ECO:0000313" key="20">
    <source>
        <dbReference type="Proteomes" id="UP000094336"/>
    </source>
</evidence>